<evidence type="ECO:0000259" key="1">
    <source>
        <dbReference type="Pfam" id="PF18843"/>
    </source>
</evidence>
<accession>A0A645H4S6</accession>
<protein>
    <recommendedName>
        <fullName evidence="1">Large polyvalent protein associated domain-containing protein</fullName>
    </recommendedName>
</protein>
<dbReference type="InterPro" id="IPR040809">
    <property type="entry name" value="LPD28"/>
</dbReference>
<dbReference type="Pfam" id="PF18843">
    <property type="entry name" value="LPD28"/>
    <property type="match status" value="1"/>
</dbReference>
<reference evidence="2" key="1">
    <citation type="submission" date="2019-08" db="EMBL/GenBank/DDBJ databases">
        <authorList>
            <person name="Kucharzyk K."/>
            <person name="Murdoch R.W."/>
            <person name="Higgins S."/>
            <person name="Loffler F."/>
        </authorList>
    </citation>
    <scope>NUCLEOTIDE SEQUENCE</scope>
</reference>
<dbReference type="EMBL" id="VSSQ01086315">
    <property type="protein sequence ID" value="MPN33690.1"/>
    <property type="molecule type" value="Genomic_DNA"/>
</dbReference>
<proteinExistence type="predicted"/>
<feature type="domain" description="Large polyvalent protein associated" evidence="1">
    <location>
        <begin position="8"/>
        <end position="101"/>
    </location>
</feature>
<name>A0A645H4S6_9ZZZZ</name>
<comment type="caution">
    <text evidence="2">The sequence shown here is derived from an EMBL/GenBank/DDBJ whole genome shotgun (WGS) entry which is preliminary data.</text>
</comment>
<organism evidence="2">
    <name type="scientific">bioreactor metagenome</name>
    <dbReference type="NCBI Taxonomy" id="1076179"/>
    <lineage>
        <taxon>unclassified sequences</taxon>
        <taxon>metagenomes</taxon>
        <taxon>ecological metagenomes</taxon>
    </lineage>
</organism>
<sequence length="123" mass="13934">MAAFDAKKEGYELGEIDGKLVAFTNMRLNRQTIPESLYCYDIRDSDNLDGSCAELKTHVMVNHWGTVLCKKPFELDKSGSYYPENNMDYLGVSLSLDEFQESSEEELRESVSIKNRTSMSGIS</sequence>
<dbReference type="AlphaFoldDB" id="A0A645H4S6"/>
<evidence type="ECO:0000313" key="2">
    <source>
        <dbReference type="EMBL" id="MPN33690.1"/>
    </source>
</evidence>
<gene>
    <name evidence="2" type="ORF">SDC9_181181</name>
</gene>